<keyword evidence="3" id="KW-1185">Reference proteome</keyword>
<name>A0A5J5F575_9PEZI</name>
<evidence type="ECO:0000313" key="3">
    <source>
        <dbReference type="Proteomes" id="UP000326924"/>
    </source>
</evidence>
<proteinExistence type="predicted"/>
<feature type="region of interest" description="Disordered" evidence="1">
    <location>
        <begin position="220"/>
        <end position="296"/>
    </location>
</feature>
<dbReference type="AlphaFoldDB" id="A0A5J5F575"/>
<evidence type="ECO:0000256" key="1">
    <source>
        <dbReference type="SAM" id="MobiDB-lite"/>
    </source>
</evidence>
<dbReference type="EMBL" id="VXIS01000033">
    <property type="protein sequence ID" value="KAA8911682.1"/>
    <property type="molecule type" value="Genomic_DNA"/>
</dbReference>
<organism evidence="2 3">
    <name type="scientific">Sphaerosporella brunnea</name>
    <dbReference type="NCBI Taxonomy" id="1250544"/>
    <lineage>
        <taxon>Eukaryota</taxon>
        <taxon>Fungi</taxon>
        <taxon>Dikarya</taxon>
        <taxon>Ascomycota</taxon>
        <taxon>Pezizomycotina</taxon>
        <taxon>Pezizomycetes</taxon>
        <taxon>Pezizales</taxon>
        <taxon>Pyronemataceae</taxon>
        <taxon>Sphaerosporella</taxon>
    </lineage>
</organism>
<reference evidence="2 3" key="1">
    <citation type="submission" date="2019-09" db="EMBL/GenBank/DDBJ databases">
        <title>Draft genome of the ectomycorrhizal ascomycete Sphaerosporella brunnea.</title>
        <authorList>
            <consortium name="DOE Joint Genome Institute"/>
            <person name="Benucci G.M."/>
            <person name="Marozzi G."/>
            <person name="Antonielli L."/>
            <person name="Sanchez S."/>
            <person name="Marco P."/>
            <person name="Wang X."/>
            <person name="Falini L.B."/>
            <person name="Barry K."/>
            <person name="Haridas S."/>
            <person name="Lipzen A."/>
            <person name="Labutti K."/>
            <person name="Grigoriev I.V."/>
            <person name="Murat C."/>
            <person name="Martin F."/>
            <person name="Albertini E."/>
            <person name="Donnini D."/>
            <person name="Bonito G."/>
        </authorList>
    </citation>
    <scope>NUCLEOTIDE SEQUENCE [LARGE SCALE GENOMIC DNA]</scope>
    <source>
        <strain evidence="2 3">Sb_GMNB300</strain>
    </source>
</reference>
<dbReference type="InParanoid" id="A0A5J5F575"/>
<gene>
    <name evidence="2" type="ORF">FN846DRAFT_887708</name>
</gene>
<dbReference type="Proteomes" id="UP000326924">
    <property type="component" value="Unassembled WGS sequence"/>
</dbReference>
<evidence type="ECO:0000313" key="2">
    <source>
        <dbReference type="EMBL" id="KAA8911682.1"/>
    </source>
</evidence>
<accession>A0A5J5F575</accession>
<sequence>MFYQTAFRRATKHSDEAESEYNWKLYVLRIVRTPHDPNLTGLSKNDSMNFVQDMDNLCTLLTKWGQLVLDSAVKGRAVQGLPLPYNGYIPPCFRRGLDHSNPKDAIEYNKENADAVICFNTQMNVVCLFLKAWGRVARPVASQKYHPKRNMFLEGLDEVFGVEPGPPPRITEEDRARARECLANMRKWDEQVGVTTQTIEKSTGRKEGGSTPNVLRVRKAGVQKRAARKPNRRPPIKVSKTPKSAPPPTKPAAGPVIGFQTKKRKREVEETPNEDFARKRARTDKYQPCQGLALAV</sequence>
<protein>
    <submittedName>
        <fullName evidence="2">Uncharacterized protein</fullName>
    </submittedName>
</protein>
<feature type="compositionally biased region" description="Basic residues" evidence="1">
    <location>
        <begin position="220"/>
        <end position="235"/>
    </location>
</feature>
<comment type="caution">
    <text evidence="2">The sequence shown here is derived from an EMBL/GenBank/DDBJ whole genome shotgun (WGS) entry which is preliminary data.</text>
</comment>